<evidence type="ECO:0000313" key="10">
    <source>
        <dbReference type="EMBL" id="USR93185.1"/>
    </source>
</evidence>
<dbReference type="HAMAP" id="MF_00446">
    <property type="entry name" value="PanD"/>
    <property type="match status" value="1"/>
</dbReference>
<keyword evidence="5 9" id="KW-0865">Zymogen</keyword>
<evidence type="ECO:0000256" key="3">
    <source>
        <dbReference type="ARBA" id="ARBA00022793"/>
    </source>
</evidence>
<keyword evidence="7 9" id="KW-0704">Schiff base</keyword>
<evidence type="ECO:0000256" key="6">
    <source>
        <dbReference type="ARBA" id="ARBA00023239"/>
    </source>
</evidence>
<dbReference type="InterPro" id="IPR003190">
    <property type="entry name" value="Asp_decarbox"/>
</dbReference>
<proteinExistence type="inferred from homology"/>
<evidence type="ECO:0000256" key="1">
    <source>
        <dbReference type="ARBA" id="ARBA00022490"/>
    </source>
</evidence>
<dbReference type="GO" id="GO:0004068">
    <property type="term" value="F:aspartate 1-decarboxylase activity"/>
    <property type="evidence" value="ECO:0007669"/>
    <property type="project" value="UniProtKB-EC"/>
</dbReference>
<feature type="active site" description="Schiff-base intermediate with substrate; via pyruvic acid" evidence="9">
    <location>
        <position position="25"/>
    </location>
</feature>
<sequence length="137" mass="15063">MQRSLLYAKLHNCTLTGSNLDYMGSISIDRALLDEVGIVPYEQVQIVNVNNGERLMSYVICAPPQSGLIELNGAAARLGMKGDRLIIMAYAQFSAEDLKNHQPKVVILGQGNQIEAVHHYPHPLATIEHQTAEAQLV</sequence>
<evidence type="ECO:0000256" key="2">
    <source>
        <dbReference type="ARBA" id="ARBA00022655"/>
    </source>
</evidence>
<evidence type="ECO:0000256" key="7">
    <source>
        <dbReference type="ARBA" id="ARBA00023270"/>
    </source>
</evidence>
<dbReference type="EC" id="4.1.1.11" evidence="9"/>
<dbReference type="NCBIfam" id="TIGR00223">
    <property type="entry name" value="panD"/>
    <property type="match status" value="1"/>
</dbReference>
<comment type="PTM">
    <text evidence="9">Is synthesized initially as an inactive proenzyme, which is activated by self-cleavage at a specific serine bond to produce a beta-subunit with a hydroxyl group at its C-terminus and an alpha-subunit with a pyruvoyl group at its N-terminus.</text>
</comment>
<protein>
    <recommendedName>
        <fullName evidence="9">Aspartate 1-decarboxylase</fullName>
        <ecNumber evidence="9">4.1.1.11</ecNumber>
    </recommendedName>
    <alternativeName>
        <fullName evidence="9">Aspartate alpha-decarboxylase</fullName>
    </alternativeName>
    <component>
        <recommendedName>
            <fullName evidence="9">Aspartate 1-decarboxylase beta chain</fullName>
        </recommendedName>
    </component>
    <component>
        <recommendedName>
            <fullName evidence="9">Aspartate 1-decarboxylase alpha chain</fullName>
        </recommendedName>
    </component>
</protein>
<dbReference type="Proteomes" id="UP001056708">
    <property type="component" value="Chromosome"/>
</dbReference>
<feature type="chain" id="PRO_5044909814" description="Aspartate 1-decarboxylase beta chain" evidence="9">
    <location>
        <begin position="1"/>
        <end position="24"/>
    </location>
</feature>
<keyword evidence="3 9" id="KW-0210">Decarboxylase</keyword>
<feature type="active site" description="Proton donor" evidence="9">
    <location>
        <position position="58"/>
    </location>
</feature>
<dbReference type="PIRSF" id="PIRSF006246">
    <property type="entry name" value="Asp_decarbox"/>
    <property type="match status" value="1"/>
</dbReference>
<name>A0ABY5AVV8_9CYAN</name>
<keyword evidence="1 9" id="KW-0963">Cytoplasm</keyword>
<dbReference type="Pfam" id="PF02261">
    <property type="entry name" value="Asp_decarbox"/>
    <property type="match status" value="1"/>
</dbReference>
<keyword evidence="6 9" id="KW-0456">Lyase</keyword>
<evidence type="ECO:0000256" key="9">
    <source>
        <dbReference type="HAMAP-Rule" id="MF_00446"/>
    </source>
</evidence>
<evidence type="ECO:0000256" key="4">
    <source>
        <dbReference type="ARBA" id="ARBA00022813"/>
    </source>
</evidence>
<dbReference type="CDD" id="cd06919">
    <property type="entry name" value="Asp_decarbox"/>
    <property type="match status" value="1"/>
</dbReference>
<keyword evidence="2 9" id="KW-0566">Pantothenate biosynthesis</keyword>
<comment type="function">
    <text evidence="9">Catalyzes the pyruvoyl-dependent decarboxylation of aspartate to produce beta-alanine.</text>
</comment>
<comment type="cofactor">
    <cofactor evidence="9">
        <name>pyruvate</name>
        <dbReference type="ChEBI" id="CHEBI:15361"/>
    </cofactor>
    <text evidence="9">Binds 1 pyruvoyl group covalently per subunit.</text>
</comment>
<evidence type="ECO:0000256" key="5">
    <source>
        <dbReference type="ARBA" id="ARBA00023145"/>
    </source>
</evidence>
<evidence type="ECO:0000256" key="8">
    <source>
        <dbReference type="ARBA" id="ARBA00023317"/>
    </source>
</evidence>
<dbReference type="SUPFAM" id="SSF50692">
    <property type="entry name" value="ADC-like"/>
    <property type="match status" value="1"/>
</dbReference>
<dbReference type="Gene3D" id="2.40.40.20">
    <property type="match status" value="1"/>
</dbReference>
<organism evidence="10 11">
    <name type="scientific">Phormidium yuhuli AB48</name>
    <dbReference type="NCBI Taxonomy" id="2940671"/>
    <lineage>
        <taxon>Bacteria</taxon>
        <taxon>Bacillati</taxon>
        <taxon>Cyanobacteriota</taxon>
        <taxon>Cyanophyceae</taxon>
        <taxon>Oscillatoriophycideae</taxon>
        <taxon>Oscillatoriales</taxon>
        <taxon>Oscillatoriaceae</taxon>
        <taxon>Phormidium</taxon>
        <taxon>Phormidium yuhuli</taxon>
    </lineage>
</organism>
<dbReference type="InterPro" id="IPR009010">
    <property type="entry name" value="Asp_de-COase-like_dom_sf"/>
</dbReference>
<keyword evidence="4 9" id="KW-0068">Autocatalytic cleavage</keyword>
<feature type="chain" id="PRO_5044909813" description="Aspartate 1-decarboxylase alpha chain" evidence="9">
    <location>
        <begin position="25"/>
        <end position="137"/>
    </location>
</feature>
<gene>
    <name evidence="9" type="primary">panD</name>
    <name evidence="10" type="ORF">NEA10_14425</name>
</gene>
<comment type="pathway">
    <text evidence="9">Cofactor biosynthesis; (R)-pantothenate biosynthesis; beta-alanine from L-aspartate: step 1/1.</text>
</comment>
<feature type="binding site" evidence="9">
    <location>
        <begin position="73"/>
        <end position="75"/>
    </location>
    <ligand>
        <name>substrate</name>
    </ligand>
</feature>
<comment type="catalytic activity">
    <reaction evidence="9">
        <text>L-aspartate + H(+) = beta-alanine + CO2</text>
        <dbReference type="Rhea" id="RHEA:19497"/>
        <dbReference type="ChEBI" id="CHEBI:15378"/>
        <dbReference type="ChEBI" id="CHEBI:16526"/>
        <dbReference type="ChEBI" id="CHEBI:29991"/>
        <dbReference type="ChEBI" id="CHEBI:57966"/>
        <dbReference type="EC" id="4.1.1.11"/>
    </reaction>
</comment>
<comment type="caution">
    <text evidence="9">Lacks conserved residue(s) required for the propagation of feature annotation.</text>
</comment>
<dbReference type="EMBL" id="CP098611">
    <property type="protein sequence ID" value="USR93185.1"/>
    <property type="molecule type" value="Genomic_DNA"/>
</dbReference>
<dbReference type="PANTHER" id="PTHR21012:SF0">
    <property type="entry name" value="ASPARTATE 1-DECARBOXYLASE"/>
    <property type="match status" value="1"/>
</dbReference>
<dbReference type="PANTHER" id="PTHR21012">
    <property type="entry name" value="ASPARTATE 1-DECARBOXYLASE"/>
    <property type="match status" value="1"/>
</dbReference>
<feature type="modified residue" description="Pyruvic acid (Ser)" evidence="9">
    <location>
        <position position="25"/>
    </location>
</feature>
<comment type="similarity">
    <text evidence="9">Belongs to the PanD family.</text>
</comment>
<comment type="subunit">
    <text evidence="9">Heterooctamer of four alpha and four beta subunits.</text>
</comment>
<keyword evidence="11" id="KW-1185">Reference proteome</keyword>
<comment type="subcellular location">
    <subcellularLocation>
        <location evidence="9">Cytoplasm</location>
    </subcellularLocation>
</comment>
<evidence type="ECO:0000313" key="11">
    <source>
        <dbReference type="Proteomes" id="UP001056708"/>
    </source>
</evidence>
<reference evidence="10" key="1">
    <citation type="submission" date="2022-06" db="EMBL/GenBank/DDBJ databases">
        <title>Genome sequence of Phormidium yuhuli AB48 isolated from an industrial photobioreactor environment.</title>
        <authorList>
            <person name="Qiu Y."/>
            <person name="Noonan A.J.C."/>
            <person name="Dofher K."/>
            <person name="Koch M."/>
            <person name="Kieft B."/>
            <person name="Lin X."/>
            <person name="Ziels R.M."/>
            <person name="Hallam S.J."/>
        </authorList>
    </citation>
    <scope>NUCLEOTIDE SEQUENCE</scope>
    <source>
        <strain evidence="10">AB48</strain>
    </source>
</reference>
<keyword evidence="8 9" id="KW-0670">Pyruvate</keyword>
<accession>A0ABY5AVV8</accession>